<name>A0A4U3KVA0_9BACT</name>
<evidence type="ECO:0000313" key="6">
    <source>
        <dbReference type="Proteomes" id="UP000305848"/>
    </source>
</evidence>
<dbReference type="InterPro" id="IPR055398">
    <property type="entry name" value="Rossmann-like_BshC"/>
</dbReference>
<dbReference type="AlphaFoldDB" id="A0A4U3KVA0"/>
<reference evidence="5 6" key="1">
    <citation type="submission" date="2019-05" db="EMBL/GenBank/DDBJ databases">
        <title>Panacibacter sp. strain 17mud1-8 Genome sequencing and assembly.</title>
        <authorList>
            <person name="Chhetri G."/>
        </authorList>
    </citation>
    <scope>NUCLEOTIDE SEQUENCE [LARGE SCALE GENOMIC DNA]</scope>
    <source>
        <strain evidence="5 6">17mud1-8</strain>
    </source>
</reference>
<dbReference type="EC" id="6.-.-.-" evidence="2"/>
<keyword evidence="2" id="KW-0175">Coiled coil</keyword>
<evidence type="ECO:0000313" key="5">
    <source>
        <dbReference type="EMBL" id="TKK64947.1"/>
    </source>
</evidence>
<feature type="domain" description="Bacillithiol biosynthesis BshC C-terminal coiled-coil" evidence="4">
    <location>
        <begin position="373"/>
        <end position="530"/>
    </location>
</feature>
<dbReference type="Proteomes" id="UP000305848">
    <property type="component" value="Unassembled WGS sequence"/>
</dbReference>
<comment type="caution">
    <text evidence="5">The sequence shown here is derived from an EMBL/GenBank/DDBJ whole genome shotgun (WGS) entry which is preliminary data.</text>
</comment>
<dbReference type="GO" id="GO:0016874">
    <property type="term" value="F:ligase activity"/>
    <property type="evidence" value="ECO:0007669"/>
    <property type="project" value="UniProtKB-UniRule"/>
</dbReference>
<dbReference type="Pfam" id="PF10079">
    <property type="entry name" value="Rossmann-like_BshC"/>
    <property type="match status" value="1"/>
</dbReference>
<keyword evidence="1 2" id="KW-0436">Ligase</keyword>
<dbReference type="OrthoDB" id="9765151at2"/>
<accession>A0A4U3KVA0</accession>
<dbReference type="RefSeq" id="WP_137263876.1">
    <property type="nucleotide sequence ID" value="NZ_SZQL01000026.1"/>
</dbReference>
<protein>
    <recommendedName>
        <fullName evidence="2">Putative cysteine ligase BshC</fullName>
        <ecNumber evidence="2">6.-.-.-</ecNumber>
    </recommendedName>
</protein>
<dbReference type="InterPro" id="IPR055399">
    <property type="entry name" value="CC_BshC"/>
</dbReference>
<feature type="domain" description="Bacillithiol biosynthesis BshC N-terminal Rossmann-like" evidence="3">
    <location>
        <begin position="1"/>
        <end position="371"/>
    </location>
</feature>
<dbReference type="PIRSF" id="PIRSF012535">
    <property type="entry name" value="UCP012535"/>
    <property type="match status" value="1"/>
</dbReference>
<dbReference type="InterPro" id="IPR011199">
    <property type="entry name" value="Bacillithiol_biosynth_BshC"/>
</dbReference>
<evidence type="ECO:0000256" key="2">
    <source>
        <dbReference type="HAMAP-Rule" id="MF_01867"/>
    </source>
</evidence>
<dbReference type="Pfam" id="PF24850">
    <property type="entry name" value="CC_BshC"/>
    <property type="match status" value="1"/>
</dbReference>
<comment type="similarity">
    <text evidence="2">Belongs to the BshC family.</text>
</comment>
<organism evidence="5 6">
    <name type="scientific">Ilyomonas limi</name>
    <dbReference type="NCBI Taxonomy" id="2575867"/>
    <lineage>
        <taxon>Bacteria</taxon>
        <taxon>Pseudomonadati</taxon>
        <taxon>Bacteroidota</taxon>
        <taxon>Chitinophagia</taxon>
        <taxon>Chitinophagales</taxon>
        <taxon>Chitinophagaceae</taxon>
        <taxon>Ilyomonas</taxon>
    </lineage>
</organism>
<dbReference type="EMBL" id="SZQL01000026">
    <property type="protein sequence ID" value="TKK64947.1"/>
    <property type="molecule type" value="Genomic_DNA"/>
</dbReference>
<dbReference type="NCBIfam" id="TIGR03998">
    <property type="entry name" value="thiol_BshC"/>
    <property type="match status" value="1"/>
</dbReference>
<feature type="coiled-coil region" evidence="2">
    <location>
        <begin position="455"/>
        <end position="485"/>
    </location>
</feature>
<evidence type="ECO:0000259" key="4">
    <source>
        <dbReference type="Pfam" id="PF24850"/>
    </source>
</evidence>
<evidence type="ECO:0000256" key="1">
    <source>
        <dbReference type="ARBA" id="ARBA00022598"/>
    </source>
</evidence>
<dbReference type="HAMAP" id="MF_01867">
    <property type="entry name" value="BshC"/>
    <property type="match status" value="1"/>
</dbReference>
<keyword evidence="6" id="KW-1185">Reference proteome</keyword>
<gene>
    <name evidence="2 5" type="primary">bshC</name>
    <name evidence="5" type="ORF">FC093_21470</name>
</gene>
<evidence type="ECO:0000259" key="3">
    <source>
        <dbReference type="Pfam" id="PF10079"/>
    </source>
</evidence>
<sequence>MDCTYLPYQQTGYFSKLITDYLQQNEALQPFYEHEVSLDGIRTAIQQRQAFSQNRQVLADVLKQQYAGIEIDPAVEKNIQSLLQSNTFTITTAHQPVIFTGPLYFVYKILHVIKIAESLHKQLPEYHFVPVFFMGSEDADLDELGTINVDGKQYKWNTTQTGAVGRMKVDKAFIALLNELSNQISVEKFGKEIIALFRQCYKLNTTIQQATLELVNALFGEYGLIVLIPDNRQLKNLFAPVIEKELTEQFSHAAVAATIDALSQQYKAQAGGREINMFYLIDDKRERIEKEGDAFVVQAINKTFTKEELLQELQTAAERFSPNVILRGALQETILPNIAFVGGGGELAYWMELKQVFKAIHLPYPMLILRNSFLFINEKQATRTQELGFAVTDLFQSAQTLINELVKRNAGKQLTLTDEIACLQKLYSEKLTNIIDIINITLHAHVLNLGRQAQKGLIELEKKMLRAEKKKYEAQQRQINKLKAQLFPDNSLQERVENLSLFYARYGNEFIKIAYQYSLALEQEFAIVQL</sequence>
<proteinExistence type="inferred from homology"/>